<dbReference type="AlphaFoldDB" id="A0AB39R8C8"/>
<proteinExistence type="predicted"/>
<evidence type="ECO:0000313" key="1">
    <source>
        <dbReference type="EMBL" id="XDQ49234.1"/>
    </source>
</evidence>
<organism evidence="1">
    <name type="scientific">Streptomyces sp. R39</name>
    <dbReference type="NCBI Taxonomy" id="3238631"/>
    <lineage>
        <taxon>Bacteria</taxon>
        <taxon>Bacillati</taxon>
        <taxon>Actinomycetota</taxon>
        <taxon>Actinomycetes</taxon>
        <taxon>Kitasatosporales</taxon>
        <taxon>Streptomycetaceae</taxon>
        <taxon>Streptomyces</taxon>
    </lineage>
</organism>
<gene>
    <name evidence="1" type="ORF">AB5J52_47155</name>
</gene>
<sequence>MQQFFFSASKEFGAEVTKLLGFVHPATVALWNLRWQVQGFVSATGDATDDDLSDRFGSGLWFPRAESQEILYRNPLGRSDGAIRANRRS</sequence>
<dbReference type="RefSeq" id="WP_369227888.1">
    <property type="nucleotide sequence ID" value="NZ_CP163441.1"/>
</dbReference>
<protein>
    <submittedName>
        <fullName evidence="1">Uncharacterized protein</fullName>
    </submittedName>
</protein>
<dbReference type="EMBL" id="CP163441">
    <property type="protein sequence ID" value="XDQ49234.1"/>
    <property type="molecule type" value="Genomic_DNA"/>
</dbReference>
<accession>A0AB39R8C8</accession>
<reference evidence="1" key="1">
    <citation type="submission" date="2024-07" db="EMBL/GenBank/DDBJ databases">
        <authorList>
            <person name="Yu S.T."/>
        </authorList>
    </citation>
    <scope>NUCLEOTIDE SEQUENCE</scope>
    <source>
        <strain evidence="1">R39</strain>
    </source>
</reference>
<name>A0AB39R8C8_9ACTN</name>